<gene>
    <name evidence="3" type="ORF">GJ700_23265</name>
</gene>
<name>A0A7X2IRF6_9BURK</name>
<protein>
    <submittedName>
        <fullName evidence="3">DUF2846 domain-containing protein</fullName>
    </submittedName>
</protein>
<evidence type="ECO:0000256" key="1">
    <source>
        <dbReference type="SAM" id="SignalP"/>
    </source>
</evidence>
<feature type="chain" id="PRO_5031396120" evidence="1">
    <location>
        <begin position="27"/>
        <end position="147"/>
    </location>
</feature>
<dbReference type="InterPro" id="IPR022548">
    <property type="entry name" value="DUF2846"/>
</dbReference>
<proteinExistence type="predicted"/>
<feature type="domain" description="DUF2846" evidence="2">
    <location>
        <begin position="37"/>
        <end position="115"/>
    </location>
</feature>
<dbReference type="AlphaFoldDB" id="A0A7X2IRF6"/>
<evidence type="ECO:0000313" key="4">
    <source>
        <dbReference type="Proteomes" id="UP000446768"/>
    </source>
</evidence>
<accession>A0A7X2IRF6</accession>
<comment type="caution">
    <text evidence="3">The sequence shown here is derived from an EMBL/GenBank/DDBJ whole genome shotgun (WGS) entry which is preliminary data.</text>
</comment>
<dbReference type="Proteomes" id="UP000446768">
    <property type="component" value="Unassembled WGS sequence"/>
</dbReference>
<dbReference type="RefSeq" id="WP_154378381.1">
    <property type="nucleotide sequence ID" value="NZ_WKJJ01000015.1"/>
</dbReference>
<keyword evidence="1" id="KW-0732">Signal</keyword>
<organism evidence="3 4">
    <name type="scientific">Pseudoduganella rivuli</name>
    <dbReference type="NCBI Taxonomy" id="2666085"/>
    <lineage>
        <taxon>Bacteria</taxon>
        <taxon>Pseudomonadati</taxon>
        <taxon>Pseudomonadota</taxon>
        <taxon>Betaproteobacteria</taxon>
        <taxon>Burkholderiales</taxon>
        <taxon>Oxalobacteraceae</taxon>
        <taxon>Telluria group</taxon>
        <taxon>Pseudoduganella</taxon>
    </lineage>
</organism>
<evidence type="ECO:0000313" key="3">
    <source>
        <dbReference type="EMBL" id="MRV74634.1"/>
    </source>
</evidence>
<reference evidence="3 4" key="1">
    <citation type="submission" date="2019-11" db="EMBL/GenBank/DDBJ databases">
        <title>Novel species isolated from a subtropical stream in China.</title>
        <authorList>
            <person name="Lu H."/>
        </authorList>
    </citation>
    <scope>NUCLEOTIDE SEQUENCE [LARGE SCALE GENOMIC DNA]</scope>
    <source>
        <strain evidence="3 4">FT92W</strain>
    </source>
</reference>
<sequence>MKLMKFAAIGLALALTGCAATGPKFAEAESAVPALKADQGRVYFYRNSSMLGAALKPAIQLDGIEVGNSHQGGYFYVDTYAGSHVAQTSTEATNKVSFVLDKGETKYVRTSVSMGLMVGHVVPELVGADQARKDLSELSYTGTKAAK</sequence>
<evidence type="ECO:0000259" key="2">
    <source>
        <dbReference type="Pfam" id="PF11008"/>
    </source>
</evidence>
<dbReference type="EMBL" id="WKJJ01000015">
    <property type="protein sequence ID" value="MRV74634.1"/>
    <property type="molecule type" value="Genomic_DNA"/>
</dbReference>
<dbReference type="Pfam" id="PF11008">
    <property type="entry name" value="DUF2846"/>
    <property type="match status" value="1"/>
</dbReference>
<keyword evidence="4" id="KW-1185">Reference proteome</keyword>
<dbReference type="PROSITE" id="PS51257">
    <property type="entry name" value="PROKAR_LIPOPROTEIN"/>
    <property type="match status" value="1"/>
</dbReference>
<feature type="signal peptide" evidence="1">
    <location>
        <begin position="1"/>
        <end position="26"/>
    </location>
</feature>